<evidence type="ECO:0000256" key="2">
    <source>
        <dbReference type="ARBA" id="ARBA00004651"/>
    </source>
</evidence>
<comment type="similarity">
    <text evidence="13">Belongs to the NiCoT transporter (TC 2.A.52) family.</text>
</comment>
<feature type="signal peptide" evidence="14">
    <location>
        <begin position="1"/>
        <end position="18"/>
    </location>
</feature>
<dbReference type="PANTHER" id="PTHR40659">
    <property type="entry name" value="NICKEL/COBALT EFFLUX SYSTEM RCNA"/>
    <property type="match status" value="1"/>
</dbReference>
<dbReference type="GO" id="GO:0032025">
    <property type="term" value="P:response to cobalt ion"/>
    <property type="evidence" value="ECO:0007669"/>
    <property type="project" value="TreeGrafter"/>
</dbReference>
<evidence type="ECO:0000256" key="14">
    <source>
        <dbReference type="SAM" id="SignalP"/>
    </source>
</evidence>
<keyword evidence="8 13" id="KW-1133">Transmembrane helix</keyword>
<dbReference type="GO" id="GO:0005886">
    <property type="term" value="C:plasma membrane"/>
    <property type="evidence" value="ECO:0007669"/>
    <property type="project" value="UniProtKB-SubCell"/>
</dbReference>
<evidence type="ECO:0000256" key="9">
    <source>
        <dbReference type="ARBA" id="ARBA00023065"/>
    </source>
</evidence>
<keyword evidence="12" id="KW-0170">Cobalt</keyword>
<feature type="transmembrane region" description="Helical" evidence="13">
    <location>
        <begin position="234"/>
        <end position="260"/>
    </location>
</feature>
<dbReference type="EMBL" id="JAHHGM010000007">
    <property type="protein sequence ID" value="MBT2989229.1"/>
    <property type="molecule type" value="Genomic_DNA"/>
</dbReference>
<reference evidence="15 16" key="1">
    <citation type="submission" date="2021-05" db="EMBL/GenBank/DDBJ databases">
        <title>Genetic and Functional Diversity in Clade A Lucinid endosymbionts from the Bahamas.</title>
        <authorList>
            <person name="Giani N.M."/>
            <person name="Engel A.S."/>
            <person name="Campbell B.J."/>
        </authorList>
    </citation>
    <scope>NUCLEOTIDE SEQUENCE [LARGE SCALE GENOMIC DNA]</scope>
    <source>
        <strain evidence="15">LUC16012Gg_MoonRockCtena</strain>
    </source>
</reference>
<dbReference type="Proteomes" id="UP000770889">
    <property type="component" value="Unassembled WGS sequence"/>
</dbReference>
<dbReference type="GO" id="GO:0015099">
    <property type="term" value="F:nickel cation transmembrane transporter activity"/>
    <property type="evidence" value="ECO:0007669"/>
    <property type="project" value="UniProtKB-UniRule"/>
</dbReference>
<feature type="transmembrane region" description="Helical" evidence="13">
    <location>
        <begin position="168"/>
        <end position="186"/>
    </location>
</feature>
<dbReference type="GO" id="GO:0010045">
    <property type="term" value="P:response to nickel cation"/>
    <property type="evidence" value="ECO:0007669"/>
    <property type="project" value="TreeGrafter"/>
</dbReference>
<comment type="subcellular location">
    <subcellularLocation>
        <location evidence="2 13">Cell membrane</location>
        <topology evidence="2 13">Multi-pass membrane protein</topology>
    </subcellularLocation>
</comment>
<comment type="caution">
    <text evidence="15">The sequence shown here is derived from an EMBL/GenBank/DDBJ whole genome shotgun (WGS) entry which is preliminary data.</text>
</comment>
<evidence type="ECO:0000256" key="3">
    <source>
        <dbReference type="ARBA" id="ARBA00022426"/>
    </source>
</evidence>
<keyword evidence="9" id="KW-0406">Ion transport</keyword>
<dbReference type="Pfam" id="PF03824">
    <property type="entry name" value="NicO"/>
    <property type="match status" value="1"/>
</dbReference>
<gene>
    <name evidence="15" type="ORF">KME65_09715</name>
</gene>
<dbReference type="AlphaFoldDB" id="A0A944MAK6"/>
<protein>
    <recommendedName>
        <fullName evidence="13">Nickel/cobalt efflux system</fullName>
    </recommendedName>
</protein>
<evidence type="ECO:0000313" key="16">
    <source>
        <dbReference type="Proteomes" id="UP000770889"/>
    </source>
</evidence>
<keyword evidence="14" id="KW-0732">Signal</keyword>
<feature type="transmembrane region" description="Helical" evidence="13">
    <location>
        <begin position="126"/>
        <end position="148"/>
    </location>
</feature>
<dbReference type="GO" id="GO:0046583">
    <property type="term" value="F:monoatomic cation efflux transmembrane transporter activity"/>
    <property type="evidence" value="ECO:0007669"/>
    <property type="project" value="TreeGrafter"/>
</dbReference>
<evidence type="ECO:0000256" key="4">
    <source>
        <dbReference type="ARBA" id="ARBA00022448"/>
    </source>
</evidence>
<evidence type="ECO:0000256" key="5">
    <source>
        <dbReference type="ARBA" id="ARBA00022475"/>
    </source>
</evidence>
<feature type="transmembrane region" description="Helical" evidence="13">
    <location>
        <begin position="266"/>
        <end position="287"/>
    </location>
</feature>
<keyword evidence="3" id="KW-0171">Cobalt transport</keyword>
<sequence>MRVSCFTFFFLAWMGAIALLSESHATALLPGERTTTELSRDGNHADTERAVDVWDQAAAWVWSKQREFHRALTRELRELRGKDSVGWVLVLMSFLYGVLHAAGPGHGKVVLTTYLLTHRSRLNRGIAMGTAAALLQGVTALLLVYGLIGFAGWLPRETETASLWVTRVSFSLLAIVGLYLLARAAATMAHSVRQLRHETGHVHHEHADHVHGAGCGCRHLPSVVEIDTVDSRHAVAGVVLAIGLRPCSGAVLVLILAAVMELTWHGAFAVMAMSVGTAITVVVLAIFATKARNWASVVVAHQSPLWTLAAGGVAAFGGTLLLLLGLWLLNASFALKPTVGL</sequence>
<evidence type="ECO:0000256" key="8">
    <source>
        <dbReference type="ARBA" id="ARBA00022989"/>
    </source>
</evidence>
<keyword evidence="5" id="KW-1003">Cell membrane</keyword>
<evidence type="ECO:0000256" key="12">
    <source>
        <dbReference type="ARBA" id="ARBA00023285"/>
    </source>
</evidence>
<evidence type="ECO:0000313" key="15">
    <source>
        <dbReference type="EMBL" id="MBT2989229.1"/>
    </source>
</evidence>
<dbReference type="InterPro" id="IPR011541">
    <property type="entry name" value="Ni/Co_transpt_high_affinity"/>
</dbReference>
<keyword evidence="11 13" id="KW-0472">Membrane</keyword>
<accession>A0A944MAK6</accession>
<evidence type="ECO:0000256" key="7">
    <source>
        <dbReference type="ARBA" id="ARBA00022692"/>
    </source>
</evidence>
<keyword evidence="10" id="KW-0921">Nickel transport</keyword>
<evidence type="ECO:0000256" key="13">
    <source>
        <dbReference type="RuleBase" id="RU362101"/>
    </source>
</evidence>
<keyword evidence="7 13" id="KW-0812">Transmembrane</keyword>
<dbReference type="PANTHER" id="PTHR40659:SF1">
    <property type="entry name" value="NICKEL_COBALT EFFLUX SYSTEM RCNA"/>
    <property type="match status" value="1"/>
</dbReference>
<evidence type="ECO:0000256" key="11">
    <source>
        <dbReference type="ARBA" id="ARBA00023136"/>
    </source>
</evidence>
<feature type="transmembrane region" description="Helical" evidence="13">
    <location>
        <begin position="85"/>
        <end position="105"/>
    </location>
</feature>
<comment type="function">
    <text evidence="1">Efflux system for nickel and cobalt.</text>
</comment>
<dbReference type="InterPro" id="IPR051224">
    <property type="entry name" value="NiCoT_RcnA"/>
</dbReference>
<evidence type="ECO:0000256" key="1">
    <source>
        <dbReference type="ARBA" id="ARBA00002510"/>
    </source>
</evidence>
<keyword evidence="4 13" id="KW-0813">Transport</keyword>
<name>A0A944MAK6_9GAMM</name>
<dbReference type="GO" id="GO:0006824">
    <property type="term" value="P:cobalt ion transport"/>
    <property type="evidence" value="ECO:0007669"/>
    <property type="project" value="UniProtKB-KW"/>
</dbReference>
<proteinExistence type="inferred from homology"/>
<evidence type="ECO:0000256" key="6">
    <source>
        <dbReference type="ARBA" id="ARBA00022596"/>
    </source>
</evidence>
<keyword evidence="6" id="KW-0533">Nickel</keyword>
<feature type="chain" id="PRO_5037208871" description="Nickel/cobalt efflux system" evidence="14">
    <location>
        <begin position="19"/>
        <end position="341"/>
    </location>
</feature>
<feature type="transmembrane region" description="Helical" evidence="13">
    <location>
        <begin position="308"/>
        <end position="329"/>
    </location>
</feature>
<organism evidence="15 16">
    <name type="scientific">Candidatus Thiodiazotropha taylori</name>
    <dbReference type="NCBI Taxonomy" id="2792791"/>
    <lineage>
        <taxon>Bacteria</taxon>
        <taxon>Pseudomonadati</taxon>
        <taxon>Pseudomonadota</taxon>
        <taxon>Gammaproteobacteria</taxon>
        <taxon>Chromatiales</taxon>
        <taxon>Sedimenticolaceae</taxon>
        <taxon>Candidatus Thiodiazotropha</taxon>
    </lineage>
</organism>
<evidence type="ECO:0000256" key="10">
    <source>
        <dbReference type="ARBA" id="ARBA00023112"/>
    </source>
</evidence>